<name>A0ABS8I3H0_9NOSO</name>
<proteinExistence type="predicted"/>
<evidence type="ECO:0000313" key="3">
    <source>
        <dbReference type="Proteomes" id="UP001199525"/>
    </source>
</evidence>
<organism evidence="2 3">
    <name type="scientific">Nostoc favosum CHAB5714</name>
    <dbReference type="NCBI Taxonomy" id="2780399"/>
    <lineage>
        <taxon>Bacteria</taxon>
        <taxon>Bacillati</taxon>
        <taxon>Cyanobacteriota</taxon>
        <taxon>Cyanophyceae</taxon>
        <taxon>Nostocales</taxon>
        <taxon>Nostocaceae</taxon>
        <taxon>Nostoc</taxon>
        <taxon>Nostoc favosum</taxon>
    </lineage>
</organism>
<dbReference type="EMBL" id="JAIVFQ010000005">
    <property type="protein sequence ID" value="MCC5598734.1"/>
    <property type="molecule type" value="Genomic_DNA"/>
</dbReference>
<feature type="chain" id="PRO_5045602401" evidence="1">
    <location>
        <begin position="28"/>
        <end position="240"/>
    </location>
</feature>
<keyword evidence="1" id="KW-0732">Signal</keyword>
<dbReference type="NCBIfam" id="TIGR02595">
    <property type="entry name" value="PEP_CTERM"/>
    <property type="match status" value="1"/>
</dbReference>
<gene>
    <name evidence="2" type="ORF">LC586_05755</name>
</gene>
<sequence>MTIATKISVAIAGAALVTLSTFDVVQAQTVILESASLGSTGVFGGFAVNADNFLGWRFQVDSTLQVTEIGGHFFTFTEPNFGNGSIFGAIVPLNTSNALPKGTPFLLEEVLSAITFNPGFPSIDVAVPLSVRLAQGNYALVFGSGLFGASGLGAMPFSNPELPGTTFDSYFSWNGTGWENNGTSNAGVSGIRFFLKGQLVTHTNIPEPSSIFGMLLLSTLCTFSVLRFRHKADNTAISIK</sequence>
<feature type="signal peptide" evidence="1">
    <location>
        <begin position="1"/>
        <end position="27"/>
    </location>
</feature>
<protein>
    <submittedName>
        <fullName evidence="2">PEP-CTERM sorting domain-containing protein</fullName>
    </submittedName>
</protein>
<dbReference type="Proteomes" id="UP001199525">
    <property type="component" value="Unassembled WGS sequence"/>
</dbReference>
<accession>A0ABS8I3H0</accession>
<comment type="caution">
    <text evidence="2">The sequence shown here is derived from an EMBL/GenBank/DDBJ whole genome shotgun (WGS) entry which is preliminary data.</text>
</comment>
<evidence type="ECO:0000313" key="2">
    <source>
        <dbReference type="EMBL" id="MCC5598734.1"/>
    </source>
</evidence>
<reference evidence="2 3" key="1">
    <citation type="journal article" date="2021" name="Microorganisms">
        <title>Genome Evolution of Filamentous Cyanobacterium Nostoc Species: From Facultative Symbiosis to Free Living.</title>
        <authorList>
            <person name="Huo D."/>
            <person name="Li H."/>
            <person name="Cai F."/>
            <person name="Guo X."/>
            <person name="Qiao Z."/>
            <person name="Wang W."/>
            <person name="Yu G."/>
            <person name="Li R."/>
        </authorList>
    </citation>
    <scope>NUCLEOTIDE SEQUENCE [LARGE SCALE GENOMIC DNA]</scope>
    <source>
        <strain evidence="2 3">CHAB 5714</strain>
    </source>
</reference>
<dbReference type="RefSeq" id="WP_229483597.1">
    <property type="nucleotide sequence ID" value="NZ_JAIVFQ010000005.1"/>
</dbReference>
<evidence type="ECO:0000256" key="1">
    <source>
        <dbReference type="SAM" id="SignalP"/>
    </source>
</evidence>
<dbReference type="InterPro" id="IPR013424">
    <property type="entry name" value="Ice-binding_C"/>
</dbReference>
<keyword evidence="3" id="KW-1185">Reference proteome</keyword>